<dbReference type="Proteomes" id="UP001152795">
    <property type="component" value="Unassembled WGS sequence"/>
</dbReference>
<protein>
    <recommendedName>
        <fullName evidence="1">DUF7869 domain-containing protein</fullName>
    </recommendedName>
</protein>
<dbReference type="EMBL" id="CACRXK020013715">
    <property type="protein sequence ID" value="CAB4025635.1"/>
    <property type="molecule type" value="Genomic_DNA"/>
</dbReference>
<dbReference type="InterPro" id="IPR057191">
    <property type="entry name" value="DUF7869"/>
</dbReference>
<proteinExistence type="predicted"/>
<dbReference type="PANTHER" id="PTHR34415">
    <property type="entry name" value="INTEGRASE CATALYTIC DOMAIN-CONTAINING PROTEIN"/>
    <property type="match status" value="1"/>
</dbReference>
<organism evidence="2 3">
    <name type="scientific">Paramuricea clavata</name>
    <name type="common">Red gorgonian</name>
    <name type="synonym">Violescent sea-whip</name>
    <dbReference type="NCBI Taxonomy" id="317549"/>
    <lineage>
        <taxon>Eukaryota</taxon>
        <taxon>Metazoa</taxon>
        <taxon>Cnidaria</taxon>
        <taxon>Anthozoa</taxon>
        <taxon>Octocorallia</taxon>
        <taxon>Malacalcyonacea</taxon>
        <taxon>Plexauridae</taxon>
        <taxon>Paramuricea</taxon>
    </lineage>
</organism>
<dbReference type="AlphaFoldDB" id="A0A6S7J199"/>
<comment type="caution">
    <text evidence="2">The sequence shown here is derived from an EMBL/GenBank/DDBJ whole genome shotgun (WGS) entry which is preliminary data.</text>
</comment>
<gene>
    <name evidence="2" type="ORF">PACLA_8A075949</name>
</gene>
<dbReference type="PANTHER" id="PTHR34415:SF1">
    <property type="entry name" value="INTEGRASE CATALYTIC DOMAIN-CONTAINING PROTEIN"/>
    <property type="match status" value="1"/>
</dbReference>
<evidence type="ECO:0000259" key="1">
    <source>
        <dbReference type="Pfam" id="PF25273"/>
    </source>
</evidence>
<sequence>MTIRHHDYISYSRQTLISFNPPEAVPRQVNFLIDEAVSVGKGANSTISYLHYFLEHHGFGETDVHFHADNCGGQNKNNFFLRYLSWRVANHLHRTIIYSFLLAGHTKFGPDRGFGLLKKAFKATYVSSLYELGSVVETSSSIGFNKAQLVGTHDGKVIVPVYDWSAFLGQYFRKLHNITKFHHFRFALDEPGIVYYKAFVTSEEQKMNLLKKATILPPSDLPAKFMPNGLDAERQKYLFKEIRQFCKPGTEDRVAPSPDLNILPET</sequence>
<dbReference type="OrthoDB" id="5986738at2759"/>
<dbReference type="Pfam" id="PF25273">
    <property type="entry name" value="DUF7869"/>
    <property type="match status" value="1"/>
</dbReference>
<keyword evidence="3" id="KW-1185">Reference proteome</keyword>
<name>A0A6S7J199_PARCT</name>
<reference evidence="2" key="1">
    <citation type="submission" date="2020-04" db="EMBL/GenBank/DDBJ databases">
        <authorList>
            <person name="Alioto T."/>
            <person name="Alioto T."/>
            <person name="Gomez Garrido J."/>
        </authorList>
    </citation>
    <scope>NUCLEOTIDE SEQUENCE</scope>
    <source>
        <strain evidence="2">A484AB</strain>
    </source>
</reference>
<evidence type="ECO:0000313" key="3">
    <source>
        <dbReference type="Proteomes" id="UP001152795"/>
    </source>
</evidence>
<feature type="domain" description="DUF7869" evidence="1">
    <location>
        <begin position="41"/>
        <end position="197"/>
    </location>
</feature>
<evidence type="ECO:0000313" key="2">
    <source>
        <dbReference type="EMBL" id="CAB4025635.1"/>
    </source>
</evidence>
<accession>A0A6S7J199</accession>